<dbReference type="EMBL" id="HG739192">
    <property type="protein sequence ID" value="CDP15775.1"/>
    <property type="molecule type" value="Genomic_DNA"/>
</dbReference>
<evidence type="ECO:0000313" key="1">
    <source>
        <dbReference type="EMBL" id="CDP15775.1"/>
    </source>
</evidence>
<evidence type="ECO:0000313" key="2">
    <source>
        <dbReference type="Proteomes" id="UP000295252"/>
    </source>
</evidence>
<keyword evidence="2" id="KW-1185">Reference proteome</keyword>
<reference evidence="2" key="1">
    <citation type="journal article" date="2014" name="Science">
        <title>The coffee genome provides insight into the convergent evolution of caffeine biosynthesis.</title>
        <authorList>
            <person name="Denoeud F."/>
            <person name="Carretero-Paulet L."/>
            <person name="Dereeper A."/>
            <person name="Droc G."/>
            <person name="Guyot R."/>
            <person name="Pietrella M."/>
            <person name="Zheng C."/>
            <person name="Alberti A."/>
            <person name="Anthony F."/>
            <person name="Aprea G."/>
            <person name="Aury J.M."/>
            <person name="Bento P."/>
            <person name="Bernard M."/>
            <person name="Bocs S."/>
            <person name="Campa C."/>
            <person name="Cenci A."/>
            <person name="Combes M.C."/>
            <person name="Crouzillat D."/>
            <person name="Da Silva C."/>
            <person name="Daddiego L."/>
            <person name="De Bellis F."/>
            <person name="Dussert S."/>
            <person name="Garsmeur O."/>
            <person name="Gayraud T."/>
            <person name="Guignon V."/>
            <person name="Jahn K."/>
            <person name="Jamilloux V."/>
            <person name="Joet T."/>
            <person name="Labadie K."/>
            <person name="Lan T."/>
            <person name="Leclercq J."/>
            <person name="Lepelley M."/>
            <person name="Leroy T."/>
            <person name="Li L.T."/>
            <person name="Librado P."/>
            <person name="Lopez L."/>
            <person name="Munoz A."/>
            <person name="Noel B."/>
            <person name="Pallavicini A."/>
            <person name="Perrotta G."/>
            <person name="Poncet V."/>
            <person name="Pot D."/>
            <person name="Priyono X."/>
            <person name="Rigoreau M."/>
            <person name="Rouard M."/>
            <person name="Rozas J."/>
            <person name="Tranchant-Dubreuil C."/>
            <person name="VanBuren R."/>
            <person name="Zhang Q."/>
            <person name="Andrade A.C."/>
            <person name="Argout X."/>
            <person name="Bertrand B."/>
            <person name="de Kochko A."/>
            <person name="Graziosi G."/>
            <person name="Henry R.J."/>
            <person name="Jayarama X."/>
            <person name="Ming R."/>
            <person name="Nagai C."/>
            <person name="Rounsley S."/>
            <person name="Sankoff D."/>
            <person name="Giuliano G."/>
            <person name="Albert V.A."/>
            <person name="Wincker P."/>
            <person name="Lashermes P."/>
        </authorList>
    </citation>
    <scope>NUCLEOTIDE SEQUENCE [LARGE SCALE GENOMIC DNA]</scope>
    <source>
        <strain evidence="2">cv. DH200-94</strain>
    </source>
</reference>
<name>A0A068V4U0_COFCA</name>
<organism evidence="1 2">
    <name type="scientific">Coffea canephora</name>
    <name type="common">Robusta coffee</name>
    <dbReference type="NCBI Taxonomy" id="49390"/>
    <lineage>
        <taxon>Eukaryota</taxon>
        <taxon>Viridiplantae</taxon>
        <taxon>Streptophyta</taxon>
        <taxon>Embryophyta</taxon>
        <taxon>Tracheophyta</taxon>
        <taxon>Spermatophyta</taxon>
        <taxon>Magnoliopsida</taxon>
        <taxon>eudicotyledons</taxon>
        <taxon>Gunneridae</taxon>
        <taxon>Pentapetalae</taxon>
        <taxon>asterids</taxon>
        <taxon>lamiids</taxon>
        <taxon>Gentianales</taxon>
        <taxon>Rubiaceae</taxon>
        <taxon>Ixoroideae</taxon>
        <taxon>Gardenieae complex</taxon>
        <taxon>Bertiereae - Coffeeae clade</taxon>
        <taxon>Coffeeae</taxon>
        <taxon>Coffea</taxon>
    </lineage>
</organism>
<dbReference type="InParanoid" id="A0A068V4U0"/>
<accession>A0A068V4U0</accession>
<protein>
    <submittedName>
        <fullName evidence="1">Uncharacterized protein</fullName>
    </submittedName>
</protein>
<sequence>MSKNSNCLCRSYLTYVKELISNAFGNLIFLKRIIFTWNAK</sequence>
<gene>
    <name evidence="1" type="ORF">GSCOC_T00015854001</name>
</gene>
<proteinExistence type="predicted"/>
<dbReference type="Gramene" id="CDP15775">
    <property type="protein sequence ID" value="CDP15775"/>
    <property type="gene ID" value="GSCOC_T00015854001"/>
</dbReference>
<dbReference type="Proteomes" id="UP000295252">
    <property type="component" value="Chromosome VIII"/>
</dbReference>
<dbReference type="AlphaFoldDB" id="A0A068V4U0"/>